<evidence type="ECO:0000259" key="13">
    <source>
        <dbReference type="PROSITE" id="PS51085"/>
    </source>
</evidence>
<comment type="cofactor">
    <cofactor evidence="12">
        <name>[4Fe-4S] cluster</name>
        <dbReference type="ChEBI" id="CHEBI:49883"/>
    </cofactor>
    <text evidence="12">Binds 1 [4Fe-4S] cluster.</text>
</comment>
<dbReference type="GO" id="GO:0046872">
    <property type="term" value="F:metal ion binding"/>
    <property type="evidence" value="ECO:0007669"/>
    <property type="project" value="UniProtKB-KW"/>
</dbReference>
<dbReference type="InterPro" id="IPR006058">
    <property type="entry name" value="2Fe2S_fd_BS"/>
</dbReference>
<evidence type="ECO:0000313" key="16">
    <source>
        <dbReference type="Proteomes" id="UP000593594"/>
    </source>
</evidence>
<keyword evidence="6 12" id="KW-0004">4Fe-4S</keyword>
<name>A0A7S8C8A8_9HYPH</name>
<comment type="cofactor">
    <cofactor evidence="12">
        <name>[2Fe-2S] cluster</name>
        <dbReference type="ChEBI" id="CHEBI:190135"/>
    </cofactor>
    <text evidence="12">Binds 1 [2Fe-2S] cluster.</text>
</comment>
<dbReference type="PROSITE" id="PS51085">
    <property type="entry name" value="2FE2S_FER_2"/>
    <property type="match status" value="1"/>
</dbReference>
<comment type="cofactor">
    <cofactor evidence="12">
        <name>[3Fe-4S] cluster</name>
        <dbReference type="ChEBI" id="CHEBI:21137"/>
    </cofactor>
    <text evidence="12">Binds 1 [3Fe-4S] cluster.</text>
</comment>
<feature type="domain" description="2Fe-2S ferredoxin-type" evidence="13">
    <location>
        <begin position="18"/>
        <end position="106"/>
    </location>
</feature>
<evidence type="ECO:0000256" key="7">
    <source>
        <dbReference type="ARBA" id="ARBA00022714"/>
    </source>
</evidence>
<dbReference type="KEGG" id="kmn:HW532_09595"/>
<sequence length="252" mass="28003">MAPEAAPRTETPHDEATIRARVWRGDRRGRFVTYEVPHRENQTVLDVVSEIQRYHEPALAYRFACRVGVCGSCAMTVNGRPRWTCRTHVKRVVENGEITIEPLRNMPPIKDLACDMSAFFDKWHRAGGRFEGTATRHDPPIPVDPASKTRRHADAGIECINCGVCYAACDVVSWTDDYVGPAALNRAWTLVNDERHADRRGTLDKATAQGGCSSCHAQGNCTTHCPIGISPTRSIAGLKRMSLLDLLNRRAP</sequence>
<protein>
    <recommendedName>
        <fullName evidence="5 12">Succinate dehydrogenase iron-sulfur subunit</fullName>
        <ecNumber evidence="4 12">1.3.5.1</ecNumber>
    </recommendedName>
</protein>
<accession>A0A7S8C8A8</accession>
<dbReference type="InterPro" id="IPR012675">
    <property type="entry name" value="Beta-grasp_dom_sf"/>
</dbReference>
<gene>
    <name evidence="15" type="ORF">HW532_09595</name>
</gene>
<dbReference type="PROSITE" id="PS51379">
    <property type="entry name" value="4FE4S_FER_2"/>
    <property type="match status" value="1"/>
</dbReference>
<evidence type="ECO:0000256" key="8">
    <source>
        <dbReference type="ARBA" id="ARBA00022723"/>
    </source>
</evidence>
<keyword evidence="11 12" id="KW-0411">Iron-sulfur</keyword>
<proteinExistence type="inferred from homology"/>
<keyword evidence="10 12" id="KW-0408">Iron</keyword>
<dbReference type="GO" id="GO:0022904">
    <property type="term" value="P:respiratory electron transport chain"/>
    <property type="evidence" value="ECO:0007669"/>
    <property type="project" value="TreeGrafter"/>
</dbReference>
<evidence type="ECO:0000256" key="12">
    <source>
        <dbReference type="RuleBase" id="RU361237"/>
    </source>
</evidence>
<keyword evidence="12" id="KW-0003">3Fe-4S</keyword>
<evidence type="ECO:0000256" key="3">
    <source>
        <dbReference type="ARBA" id="ARBA00011294"/>
    </source>
</evidence>
<dbReference type="InterPro" id="IPR017896">
    <property type="entry name" value="4Fe4S_Fe-S-bd"/>
</dbReference>
<evidence type="ECO:0000313" key="15">
    <source>
        <dbReference type="EMBL" id="QPC45275.1"/>
    </source>
</evidence>
<dbReference type="GO" id="GO:0051538">
    <property type="term" value="F:3 iron, 4 sulfur cluster binding"/>
    <property type="evidence" value="ECO:0007669"/>
    <property type="project" value="UniProtKB-KW"/>
</dbReference>
<dbReference type="InterPro" id="IPR025192">
    <property type="entry name" value="Succ_DH/fum_Rdtase_N"/>
</dbReference>
<comment type="catalytic activity">
    <reaction evidence="12">
        <text>a quinone + succinate = fumarate + a quinol</text>
        <dbReference type="Rhea" id="RHEA:40523"/>
        <dbReference type="ChEBI" id="CHEBI:24646"/>
        <dbReference type="ChEBI" id="CHEBI:29806"/>
        <dbReference type="ChEBI" id="CHEBI:30031"/>
        <dbReference type="ChEBI" id="CHEBI:132124"/>
        <dbReference type="EC" id="1.3.5.1"/>
    </reaction>
</comment>
<dbReference type="UniPathway" id="UPA00223">
    <property type="reaction ID" value="UER01005"/>
</dbReference>
<dbReference type="InterPro" id="IPR050573">
    <property type="entry name" value="SDH/FRD_Iron-Sulfur"/>
</dbReference>
<dbReference type="GO" id="GO:0051539">
    <property type="term" value="F:4 iron, 4 sulfur cluster binding"/>
    <property type="evidence" value="ECO:0007669"/>
    <property type="project" value="UniProtKB-KW"/>
</dbReference>
<dbReference type="Gene3D" id="1.10.1060.10">
    <property type="entry name" value="Alpha-helical ferredoxin"/>
    <property type="match status" value="1"/>
</dbReference>
<organism evidence="15 16">
    <name type="scientific">Kaustia mangrovi</name>
    <dbReference type="NCBI Taxonomy" id="2593653"/>
    <lineage>
        <taxon>Bacteria</taxon>
        <taxon>Pseudomonadati</taxon>
        <taxon>Pseudomonadota</taxon>
        <taxon>Alphaproteobacteria</taxon>
        <taxon>Hyphomicrobiales</taxon>
        <taxon>Parvibaculaceae</taxon>
        <taxon>Kaustia</taxon>
    </lineage>
</organism>
<evidence type="ECO:0000256" key="10">
    <source>
        <dbReference type="ARBA" id="ARBA00023004"/>
    </source>
</evidence>
<dbReference type="Proteomes" id="UP000593594">
    <property type="component" value="Chromosome"/>
</dbReference>
<evidence type="ECO:0000256" key="2">
    <source>
        <dbReference type="ARBA" id="ARBA00009433"/>
    </source>
</evidence>
<evidence type="ECO:0000256" key="4">
    <source>
        <dbReference type="ARBA" id="ARBA00012792"/>
    </source>
</evidence>
<dbReference type="NCBIfam" id="TIGR00384">
    <property type="entry name" value="dhsB"/>
    <property type="match status" value="1"/>
</dbReference>
<keyword evidence="9" id="KW-0560">Oxidoreductase</keyword>
<dbReference type="SUPFAM" id="SSF54292">
    <property type="entry name" value="2Fe-2S ferredoxin-like"/>
    <property type="match status" value="1"/>
</dbReference>
<dbReference type="Pfam" id="PF13085">
    <property type="entry name" value="Fer2_3"/>
    <property type="match status" value="1"/>
</dbReference>
<dbReference type="InterPro" id="IPR001041">
    <property type="entry name" value="2Fe-2S_ferredoxin-type"/>
</dbReference>
<dbReference type="GO" id="GO:0006099">
    <property type="term" value="P:tricarboxylic acid cycle"/>
    <property type="evidence" value="ECO:0007669"/>
    <property type="project" value="UniProtKB-UniPathway"/>
</dbReference>
<dbReference type="PANTHER" id="PTHR11921">
    <property type="entry name" value="SUCCINATE DEHYDROGENASE IRON-SULFUR PROTEIN"/>
    <property type="match status" value="1"/>
</dbReference>
<evidence type="ECO:0000256" key="9">
    <source>
        <dbReference type="ARBA" id="ARBA00023002"/>
    </source>
</evidence>
<keyword evidence="7 12" id="KW-0001">2Fe-2S</keyword>
<dbReference type="InterPro" id="IPR036010">
    <property type="entry name" value="2Fe-2S_ferredoxin-like_sf"/>
</dbReference>
<dbReference type="Gene3D" id="3.10.20.30">
    <property type="match status" value="1"/>
</dbReference>
<dbReference type="AlphaFoldDB" id="A0A7S8C8A8"/>
<comment type="similarity">
    <text evidence="2 12">Belongs to the succinate dehydrogenase/fumarate reductase iron-sulfur protein family.</text>
</comment>
<keyword evidence="8 12" id="KW-0479">Metal-binding</keyword>
<evidence type="ECO:0000256" key="11">
    <source>
        <dbReference type="ARBA" id="ARBA00023014"/>
    </source>
</evidence>
<dbReference type="PROSITE" id="PS00197">
    <property type="entry name" value="2FE2S_FER_1"/>
    <property type="match status" value="1"/>
</dbReference>
<dbReference type="GO" id="GO:0008177">
    <property type="term" value="F:succinate dehydrogenase (quinone) activity"/>
    <property type="evidence" value="ECO:0007669"/>
    <property type="project" value="UniProtKB-EC"/>
</dbReference>
<keyword evidence="16" id="KW-1185">Reference proteome</keyword>
<reference evidence="15 16" key="1">
    <citation type="submission" date="2020-06" db="EMBL/GenBank/DDBJ databases">
        <title>Genome sequence of 2 isolates from Red Sea Mangroves.</title>
        <authorList>
            <person name="Sefrji F."/>
            <person name="Michoud G."/>
            <person name="Merlino G."/>
            <person name="Daffonchio D."/>
        </authorList>
    </citation>
    <scope>NUCLEOTIDE SEQUENCE [LARGE SCALE GENOMIC DNA]</scope>
    <source>
        <strain evidence="15 16">R1DC25</strain>
    </source>
</reference>
<comment type="pathway">
    <text evidence="1">Carbohydrate metabolism; tricarboxylic acid cycle; fumarate from succinate (bacterial route): step 1/1.</text>
</comment>
<feature type="domain" description="4Fe-4S ferredoxin-type" evidence="14">
    <location>
        <begin position="149"/>
        <end position="177"/>
    </location>
</feature>
<evidence type="ECO:0000256" key="1">
    <source>
        <dbReference type="ARBA" id="ARBA00004894"/>
    </source>
</evidence>
<dbReference type="PANTHER" id="PTHR11921:SF29">
    <property type="entry name" value="SUCCINATE DEHYDROGENASE [UBIQUINONE] IRON-SULFUR SUBUNIT, MITOCHONDRIAL"/>
    <property type="match status" value="1"/>
</dbReference>
<evidence type="ECO:0000256" key="5">
    <source>
        <dbReference type="ARBA" id="ARBA00022131"/>
    </source>
</evidence>
<comment type="subunit">
    <text evidence="3">Part of an enzyme complex containing four subunits: a flavoprotein, an iron-sulfur, cytochrome b-556, and a hydrophobic anchor protein.</text>
</comment>
<dbReference type="Pfam" id="PF13534">
    <property type="entry name" value="Fer4_17"/>
    <property type="match status" value="1"/>
</dbReference>
<dbReference type="EC" id="1.3.5.1" evidence="4 12"/>
<dbReference type="GO" id="GO:0009055">
    <property type="term" value="F:electron transfer activity"/>
    <property type="evidence" value="ECO:0007669"/>
    <property type="project" value="InterPro"/>
</dbReference>
<dbReference type="EMBL" id="CP058214">
    <property type="protein sequence ID" value="QPC45275.1"/>
    <property type="molecule type" value="Genomic_DNA"/>
</dbReference>
<dbReference type="GO" id="GO:0051537">
    <property type="term" value="F:2 iron, 2 sulfur cluster binding"/>
    <property type="evidence" value="ECO:0007669"/>
    <property type="project" value="UniProtKB-KW"/>
</dbReference>
<evidence type="ECO:0000256" key="6">
    <source>
        <dbReference type="ARBA" id="ARBA00022485"/>
    </source>
</evidence>
<dbReference type="SUPFAM" id="SSF46548">
    <property type="entry name" value="alpha-helical ferredoxin"/>
    <property type="match status" value="1"/>
</dbReference>
<dbReference type="InterPro" id="IPR009051">
    <property type="entry name" value="Helical_ferredxn"/>
</dbReference>
<evidence type="ECO:0000259" key="14">
    <source>
        <dbReference type="PROSITE" id="PS51379"/>
    </source>
</evidence>
<dbReference type="InterPro" id="IPR004489">
    <property type="entry name" value="Succ_DH/fum_Rdtase_Fe-S"/>
</dbReference>